<sequence length="70" mass="7690">MNLFLNYLVVTVLLALVLLPAGLGLARERRIDRQLRDAARGEAEPTETESRGAFSREPRTVGPAQCPLLS</sequence>
<dbReference type="RefSeq" id="WP_010061537.1">
    <property type="nucleotide sequence ID" value="NZ_CP013738.1"/>
</dbReference>
<dbReference type="GeneID" id="27785464"/>
<organism evidence="2 3">
    <name type="scientific">Streptomyces globisporus C-1027</name>
    <dbReference type="NCBI Taxonomy" id="1172567"/>
    <lineage>
        <taxon>Bacteria</taxon>
        <taxon>Bacillati</taxon>
        <taxon>Actinomycetota</taxon>
        <taxon>Actinomycetes</taxon>
        <taxon>Kitasatosporales</taxon>
        <taxon>Streptomycetaceae</taxon>
        <taxon>Streptomyces</taxon>
    </lineage>
</organism>
<feature type="compositionally biased region" description="Basic and acidic residues" evidence="1">
    <location>
        <begin position="36"/>
        <end position="59"/>
    </location>
</feature>
<accession>A0A0U3KTK7</accession>
<proteinExistence type="predicted"/>
<dbReference type="AlphaFoldDB" id="A0A0U3KTK7"/>
<protein>
    <submittedName>
        <fullName evidence="2">Uncharacterized protein</fullName>
    </submittedName>
</protein>
<dbReference type="KEGG" id="sgb:WQO_24015"/>
<dbReference type="Proteomes" id="UP000064183">
    <property type="component" value="Chromosome"/>
</dbReference>
<evidence type="ECO:0000256" key="1">
    <source>
        <dbReference type="SAM" id="MobiDB-lite"/>
    </source>
</evidence>
<feature type="region of interest" description="Disordered" evidence="1">
    <location>
        <begin position="36"/>
        <end position="70"/>
    </location>
</feature>
<reference evidence="2 3" key="1">
    <citation type="journal article" date="2012" name="J. Bacteriol.">
        <title>Draft genome sequence of Streptomyces globisporus C-1027, which produces an antitumor antibiotic consisting of a nine-membered enediyne with a chromoprotein.</title>
        <authorList>
            <person name="Wang L."/>
            <person name="Wang S."/>
            <person name="He Q."/>
            <person name="Yu T."/>
            <person name="Li Q."/>
            <person name="Hong B."/>
        </authorList>
    </citation>
    <scope>NUCLEOTIDE SEQUENCE [LARGE SCALE GENOMIC DNA]</scope>
    <source>
        <strain evidence="2 3">C-1027</strain>
    </source>
</reference>
<dbReference type="EMBL" id="CP013738">
    <property type="protein sequence ID" value="ALU96118.1"/>
    <property type="molecule type" value="Genomic_DNA"/>
</dbReference>
<evidence type="ECO:0000313" key="2">
    <source>
        <dbReference type="EMBL" id="ALU96118.1"/>
    </source>
</evidence>
<gene>
    <name evidence="2" type="ORF">WQO_24015</name>
</gene>
<name>A0A0U3KTK7_STRGL</name>
<evidence type="ECO:0000313" key="3">
    <source>
        <dbReference type="Proteomes" id="UP000064183"/>
    </source>
</evidence>